<dbReference type="Proteomes" id="UP000175684">
    <property type="component" value="Unassembled WGS sequence"/>
</dbReference>
<reference evidence="3 18" key="1">
    <citation type="submission" date="2015-09" db="EMBL/GenBank/DDBJ databases">
        <authorList>
            <consortium name="Pathogen Informatics"/>
        </authorList>
    </citation>
    <scope>NUCLEOTIDE SEQUENCE [LARGE SCALE GENOMIC DNA]</scope>
    <source>
        <strain evidence="3 18">2789STDY5608824</strain>
    </source>
</reference>
<dbReference type="EMBL" id="CYYI01000004">
    <property type="protein sequence ID" value="CUN74081.1"/>
    <property type="molecule type" value="Genomic_DNA"/>
</dbReference>
<dbReference type="Proteomes" id="UP000192714">
    <property type="component" value="Unassembled WGS sequence"/>
</dbReference>
<keyword evidence="33" id="KW-1185">Reference proteome</keyword>
<dbReference type="Proteomes" id="UP000285462">
    <property type="component" value="Unassembled WGS sequence"/>
</dbReference>
<dbReference type="EMBL" id="WDIP01000001">
    <property type="protein sequence ID" value="KAB5887279.1"/>
    <property type="molecule type" value="Genomic_DNA"/>
</dbReference>
<dbReference type="Proteomes" id="UP001357973">
    <property type="component" value="Chromosome"/>
</dbReference>
<evidence type="ECO:0000313" key="1">
    <source>
        <dbReference type="EMBL" id="AVT44986.1"/>
    </source>
</evidence>
<dbReference type="EMBL" id="CP047129">
    <property type="protein sequence ID" value="QHB62325.1"/>
    <property type="molecule type" value="Genomic_DNA"/>
</dbReference>
<keyword evidence="4" id="KW-0560">Oxidoreductase</keyword>
<dbReference type="Proteomes" id="UP000437631">
    <property type="component" value="Unassembled WGS sequence"/>
</dbReference>
<evidence type="ECO:0000313" key="6">
    <source>
        <dbReference type="EMBL" id="KAB5887279.1"/>
    </source>
</evidence>
<dbReference type="Proteomes" id="UP000284589">
    <property type="component" value="Unassembled WGS sequence"/>
</dbReference>
<evidence type="ECO:0000313" key="19">
    <source>
        <dbReference type="Proteomes" id="UP000175684"/>
    </source>
</evidence>
<evidence type="ECO:0000313" key="22">
    <source>
        <dbReference type="Proteomes" id="UP000193377"/>
    </source>
</evidence>
<dbReference type="RefSeq" id="WP_003808645.1">
    <property type="nucleotide sequence ID" value="NZ_AP028457.1"/>
</dbReference>
<dbReference type="EMBL" id="BPPZ01000001">
    <property type="protein sequence ID" value="GJD13351.1"/>
    <property type="molecule type" value="Genomic_DNA"/>
</dbReference>
<evidence type="ECO:0000313" key="27">
    <source>
        <dbReference type="Proteomes" id="UP000285462"/>
    </source>
</evidence>
<dbReference type="SUPFAM" id="SSF51412">
    <property type="entry name" value="Inosine monophosphate dehydrogenase (IMPDH)"/>
    <property type="match status" value="1"/>
</dbReference>
<dbReference type="EMBL" id="QRVT01000001">
    <property type="protein sequence ID" value="RGS65952.1"/>
    <property type="molecule type" value="Genomic_DNA"/>
</dbReference>
<dbReference type="eggNOG" id="COG1304">
    <property type="taxonomic scope" value="Bacteria"/>
</dbReference>
<dbReference type="Proteomes" id="UP000193377">
    <property type="component" value="Unassembled WGS sequence"/>
</dbReference>
<dbReference type="EMBL" id="LNKH01000003">
    <property type="protein sequence ID" value="OSG97995.1"/>
    <property type="molecule type" value="Genomic_DNA"/>
</dbReference>
<evidence type="ECO:0000313" key="2">
    <source>
        <dbReference type="EMBL" id="BEK82599.1"/>
    </source>
</evidence>
<evidence type="ECO:0000313" key="21">
    <source>
        <dbReference type="Proteomes" id="UP000193208"/>
    </source>
</evidence>
<reference evidence="2 33" key="11">
    <citation type="submission" date="2023-06" db="EMBL/GenBank/DDBJ databases">
        <title>Complete Genome Sequences of Bifidobacterium faecale strain JCM19861T was isolated from human faeces by Jung-Hye Choi et al. (2014).</title>
        <authorList>
            <person name="Okuhama S."/>
            <person name="Takahashi H."/>
            <person name="Imaizumi K."/>
            <person name="Nakayama S."/>
            <person name="Ogata Y."/>
            <person name="Suda W."/>
        </authorList>
    </citation>
    <scope>NUCLEOTIDE SEQUENCE [LARGE SCALE GENOMIC DNA]</scope>
    <source>
        <strain evidence="2 33">JCM 19861</strain>
    </source>
</reference>
<dbReference type="Gene3D" id="3.20.20.70">
    <property type="entry name" value="Aldolase class I"/>
    <property type="match status" value="1"/>
</dbReference>
<dbReference type="EMBL" id="WDFR01000001">
    <property type="protein sequence ID" value="KAB6032167.1"/>
    <property type="molecule type" value="Genomic_DNA"/>
</dbReference>
<dbReference type="Proteomes" id="UP000241454">
    <property type="component" value="Chromosome"/>
</dbReference>
<evidence type="ECO:0000313" key="16">
    <source>
        <dbReference type="EMBL" id="RGS65952.1"/>
    </source>
</evidence>
<evidence type="ECO:0000313" key="30">
    <source>
        <dbReference type="Proteomes" id="UP000470200"/>
    </source>
</evidence>
<dbReference type="OMA" id="SHVMDKY"/>
<dbReference type="Proteomes" id="UP000464884">
    <property type="component" value="Chromosome"/>
</dbReference>
<evidence type="ECO:0000313" key="23">
    <source>
        <dbReference type="Proteomes" id="UP000193664"/>
    </source>
</evidence>
<evidence type="ECO:0000313" key="17">
    <source>
        <dbReference type="EMBL" id="RHJ20268.1"/>
    </source>
</evidence>
<keyword evidence="4" id="KW-0223">Dioxygenase</keyword>
<evidence type="ECO:0000313" key="15">
    <source>
        <dbReference type="EMBL" id="QHB62325.1"/>
    </source>
</evidence>
<sequence length="266" mass="27732">MSVGQEHDSGADDPDLIRLNKRSLFTPSASVAVEQHSAVPHVSRSTYGTAKVEGRLTSPNARVPEIITQRCGGITVKGHTLKSFAYTTDAVIIRNTNANAILAVYPFTGEPVITQALLTVAQMPLFVGVGGGTTTGPRVAELAMVAEMQGAAGVVINAPAPAETIETTMSMVDIPVIATVTEDDEITECKILAGAAIINVAAGARTAQVVASIRAHHPEIPILASGGGREDRILATIDAGADAITWTPPSAQQLQSQMMAKYRGEV</sequence>
<evidence type="ECO:0000313" key="8">
    <source>
        <dbReference type="EMBL" id="MCQ4791901.1"/>
    </source>
</evidence>
<accession>A0A076JG04</accession>
<evidence type="ECO:0000313" key="31">
    <source>
        <dbReference type="Proteomes" id="UP000470926"/>
    </source>
</evidence>
<evidence type="ECO:0000313" key="10">
    <source>
        <dbReference type="EMBL" id="OQM57831.1"/>
    </source>
</evidence>
<evidence type="ECO:0000313" key="13">
    <source>
        <dbReference type="EMBL" id="OSG97995.1"/>
    </source>
</evidence>
<dbReference type="EMBL" id="CP028341">
    <property type="protein sequence ID" value="AVT44986.1"/>
    <property type="molecule type" value="Genomic_DNA"/>
</dbReference>
<dbReference type="Proteomes" id="UP000193905">
    <property type="component" value="Unassembled WGS sequence"/>
</dbReference>
<evidence type="ECO:0000313" key="14">
    <source>
        <dbReference type="EMBL" id="OSH01547.1"/>
    </source>
</evidence>
<reference evidence="1 25" key="5">
    <citation type="submission" date="2018-03" db="EMBL/GenBank/DDBJ databases">
        <authorList>
            <person name="Keele B.F."/>
        </authorList>
    </citation>
    <scope>NUCLEOTIDE SEQUENCE [LARGE SCALE GENOMIC DNA]</scope>
    <source>
        <strain evidence="1 25">1-11</strain>
    </source>
</reference>
<evidence type="ECO:0000313" key="5">
    <source>
        <dbReference type="EMBL" id="KAB5748230.1"/>
    </source>
</evidence>
<evidence type="ECO:0000313" key="7">
    <source>
        <dbReference type="EMBL" id="KAB6032167.1"/>
    </source>
</evidence>
<dbReference type="EMBL" id="LNKD01000001">
    <property type="protein sequence ID" value="OSG87695.1"/>
    <property type="molecule type" value="Genomic_DNA"/>
</dbReference>
<dbReference type="OrthoDB" id="3183686at2"/>
<evidence type="ECO:0000313" key="25">
    <source>
        <dbReference type="Proteomes" id="UP000241454"/>
    </source>
</evidence>
<evidence type="ECO:0000313" key="26">
    <source>
        <dbReference type="Proteomes" id="UP000284589"/>
    </source>
</evidence>
<proteinExistence type="predicted"/>
<gene>
    <name evidence="12" type="ORF">AD0028_0586</name>
    <name evidence="13" type="ORF">AL0462_0542</name>
    <name evidence="14" type="ORF">AL0467_0607</name>
    <name evidence="11" type="ORF">B0487_0614</name>
    <name evidence="2" type="ORF">B19861_05410</name>
    <name evidence="10" type="ORF">B5789_1318</name>
    <name evidence="9" type="ORF">BBK15_08125</name>
    <name evidence="4" type="ORF">BIFAD42_03350</name>
    <name evidence="1" type="ORF">C8077_03000</name>
    <name evidence="17" type="ORF">DW139_02710</name>
    <name evidence="16" type="ORF">DWX79_02400</name>
    <name evidence="3" type="ORF">ERS852382_01213</name>
    <name evidence="15" type="ORF">F3K97_02980</name>
    <name evidence="7" type="ORF">GA542_03085</name>
    <name evidence="6" type="ORF">GA629_01535</name>
    <name evidence="5" type="ORF">GA752_01765</name>
    <name evidence="8" type="ORF">NE692_00205</name>
</gene>
<dbReference type="PATRIC" id="fig|1680.6.peg.634"/>
<dbReference type="Proteomes" id="UP000095647">
    <property type="component" value="Unassembled WGS sequence"/>
</dbReference>
<evidence type="ECO:0000313" key="32">
    <source>
        <dbReference type="Proteomes" id="UP000886943"/>
    </source>
</evidence>
<dbReference type="EMBL" id="AP028457">
    <property type="protein sequence ID" value="BEK82599.1"/>
    <property type="molecule type" value="Genomic_DNA"/>
</dbReference>
<evidence type="ECO:0000313" key="24">
    <source>
        <dbReference type="Proteomes" id="UP000193905"/>
    </source>
</evidence>
<evidence type="ECO:0000313" key="12">
    <source>
        <dbReference type="EMBL" id="OSG95344.1"/>
    </source>
</evidence>
<evidence type="ECO:0000313" key="20">
    <source>
        <dbReference type="Proteomes" id="UP000192714"/>
    </source>
</evidence>
<reference evidence="9 19" key="3">
    <citation type="submission" date="2016-07" db="EMBL/GenBank/DDBJ databases">
        <title>Draft Genome Sequence of Bifidobacterium adolescentis strain Km 4.</title>
        <authorList>
            <person name="Danilenko V.N."/>
        </authorList>
    </citation>
    <scope>NUCLEOTIDE SEQUENCE [LARGE SCALE GENOMIC DNA]</scope>
    <source>
        <strain evidence="9 19">Km 4</strain>
    </source>
</reference>
<evidence type="ECO:0000313" key="9">
    <source>
        <dbReference type="EMBL" id="OFA34292.1"/>
    </source>
</evidence>
<dbReference type="EMBL" id="JANFYM010000001">
    <property type="protein sequence ID" value="MCQ4791901.1"/>
    <property type="molecule type" value="Genomic_DNA"/>
</dbReference>
<dbReference type="EMBL" id="WDLT01000001">
    <property type="protein sequence ID" value="KAB5748230.1"/>
    <property type="molecule type" value="Genomic_DNA"/>
</dbReference>
<dbReference type="KEGG" id="badl:BADO_0564"/>
<evidence type="ECO:0000313" key="28">
    <source>
        <dbReference type="Proteomes" id="UP000437631"/>
    </source>
</evidence>
<dbReference type="EMBL" id="QRLP01000001">
    <property type="protein sequence ID" value="RHJ20268.1"/>
    <property type="molecule type" value="Genomic_DNA"/>
</dbReference>
<dbReference type="Proteomes" id="UP001206013">
    <property type="component" value="Unassembled WGS sequence"/>
</dbReference>
<organism evidence="4 32">
    <name type="scientific">Bifidobacterium adolescentis</name>
    <dbReference type="NCBI Taxonomy" id="1680"/>
    <lineage>
        <taxon>Bacteria</taxon>
        <taxon>Bacillati</taxon>
        <taxon>Actinomycetota</taxon>
        <taxon>Actinomycetes</taxon>
        <taxon>Bifidobacteriales</taxon>
        <taxon>Bifidobacteriaceae</taxon>
        <taxon>Bifidobacterium</taxon>
    </lineage>
</organism>
<dbReference type="GeneID" id="4556130"/>
<name>A0A076JG04_BIFAD</name>
<reference evidence="28 30" key="7">
    <citation type="journal article" date="2019" name="Nat. Med.">
        <title>A library of human gut bacterial isolates paired with longitudinal multiomics data enables mechanistic microbiome research.</title>
        <authorList>
            <person name="Poyet M."/>
            <person name="Groussin M."/>
            <person name="Gibbons S.M."/>
            <person name="Avila-Pacheco J."/>
            <person name="Jiang X."/>
            <person name="Kearney S.M."/>
            <person name="Perrotta A.R."/>
            <person name="Berdy B."/>
            <person name="Zhao S."/>
            <person name="Lieberman T.D."/>
            <person name="Swanson P.K."/>
            <person name="Smith M."/>
            <person name="Roesemann S."/>
            <person name="Alexander J.E."/>
            <person name="Rich S.A."/>
            <person name="Livny J."/>
            <person name="Vlamakis H."/>
            <person name="Clish C."/>
            <person name="Bullock K."/>
            <person name="Deik A."/>
            <person name="Scott J."/>
            <person name="Pierce K.A."/>
            <person name="Xavier R.J."/>
            <person name="Alm E.J."/>
        </authorList>
    </citation>
    <scope>NUCLEOTIDE SEQUENCE [LARGE SCALE GENOMIC DNA]</scope>
    <source>
        <strain evidence="6 30">BIOML-A105</strain>
        <strain evidence="5 28">BIOML-A190</strain>
        <strain evidence="7 31">BIOML-A26</strain>
    </source>
</reference>
<dbReference type="EMBL" id="LNKF01000002">
    <property type="protein sequence ID" value="OSG95344.1"/>
    <property type="molecule type" value="Genomic_DNA"/>
</dbReference>
<dbReference type="EMBL" id="MAXD01000007">
    <property type="protein sequence ID" value="OFA34292.1"/>
    <property type="molecule type" value="Genomic_DNA"/>
</dbReference>
<reference evidence="26 27" key="6">
    <citation type="submission" date="2018-08" db="EMBL/GenBank/DDBJ databases">
        <title>A genome reference for cultivated species of the human gut microbiota.</title>
        <authorList>
            <person name="Zou Y."/>
            <person name="Xue W."/>
            <person name="Luo G."/>
        </authorList>
    </citation>
    <scope>NUCLEOTIDE SEQUENCE [LARGE SCALE GENOMIC DNA]</scope>
    <source>
        <strain evidence="16 27">AF21-27</strain>
        <strain evidence="17 26">AM12-20</strain>
    </source>
</reference>
<dbReference type="EMBL" id="LNKI01000001">
    <property type="protein sequence ID" value="OSH01547.1"/>
    <property type="molecule type" value="Genomic_DNA"/>
</dbReference>
<dbReference type="Proteomes" id="UP000470200">
    <property type="component" value="Unassembled WGS sequence"/>
</dbReference>
<dbReference type="Proteomes" id="UP000193664">
    <property type="component" value="Unassembled WGS sequence"/>
</dbReference>
<dbReference type="Proteomes" id="UP000470926">
    <property type="component" value="Unassembled WGS sequence"/>
</dbReference>
<dbReference type="Proteomes" id="UP000193208">
    <property type="component" value="Unassembled WGS sequence"/>
</dbReference>
<dbReference type="GO" id="GO:0051213">
    <property type="term" value="F:dioxygenase activity"/>
    <property type="evidence" value="ECO:0007669"/>
    <property type="project" value="UniProtKB-KW"/>
</dbReference>
<evidence type="ECO:0000313" key="33">
    <source>
        <dbReference type="Proteomes" id="UP001357973"/>
    </source>
</evidence>
<dbReference type="InterPro" id="IPR013785">
    <property type="entry name" value="Aldolase_TIM"/>
</dbReference>
<reference evidence="8" key="10">
    <citation type="submission" date="2022-06" db="EMBL/GenBank/DDBJ databases">
        <title>Isolation of gut microbiota from human fecal samples.</title>
        <authorList>
            <person name="Pamer E.G."/>
            <person name="Barat B."/>
            <person name="Waligurski E."/>
            <person name="Medina S."/>
            <person name="Paddock L."/>
            <person name="Mostad J."/>
        </authorList>
    </citation>
    <scope>NUCLEOTIDE SEQUENCE</scope>
    <source>
        <strain evidence="8">SL.1.01</strain>
    </source>
</reference>
<dbReference type="EMBL" id="NAQF01000005">
    <property type="protein sequence ID" value="OQM57831.1"/>
    <property type="molecule type" value="Genomic_DNA"/>
</dbReference>
<reference evidence="10 20" key="4">
    <citation type="submission" date="2017-03" db="EMBL/GenBank/DDBJ databases">
        <title>Maternal inheritance of bifidobacteria.</title>
        <authorList>
            <person name="Lugli G.A."/>
            <person name="Duranti S."/>
            <person name="Milani C."/>
            <person name="Mancabelli L."/>
        </authorList>
    </citation>
    <scope>NUCLEOTIDE SEQUENCE [LARGE SCALE GENOMIC DNA]</scope>
    <source>
        <strain evidence="10 20">1892B</strain>
    </source>
</reference>
<evidence type="ECO:0000313" key="18">
    <source>
        <dbReference type="Proteomes" id="UP000095647"/>
    </source>
</evidence>
<dbReference type="Proteomes" id="UP000886943">
    <property type="component" value="Unassembled WGS sequence"/>
</dbReference>
<evidence type="ECO:0000313" key="29">
    <source>
        <dbReference type="Proteomes" id="UP000464884"/>
    </source>
</evidence>
<evidence type="ECO:0000313" key="3">
    <source>
        <dbReference type="EMBL" id="CUN74081.1"/>
    </source>
</evidence>
<evidence type="ECO:0000313" key="11">
    <source>
        <dbReference type="EMBL" id="OSG87695.1"/>
    </source>
</evidence>
<reference evidence="15 29" key="8">
    <citation type="submission" date="2019-12" db="EMBL/GenBank/DDBJ databases">
        <title>Draft Genome Sequence of Bifidobacterium adolescentis ZJ2.</title>
        <authorList>
            <person name="Jin Z."/>
        </authorList>
    </citation>
    <scope>NUCLEOTIDE SEQUENCE [LARGE SCALE GENOMIC DNA]</scope>
    <source>
        <strain evidence="15 29">ZJ2</strain>
    </source>
</reference>
<dbReference type="AlphaFoldDB" id="A0A076JG04"/>
<evidence type="ECO:0000313" key="4">
    <source>
        <dbReference type="EMBL" id="GJD13351.1"/>
    </source>
</evidence>
<reference evidence="4" key="9">
    <citation type="submission" date="2021-08" db="EMBL/GenBank/DDBJ databases">
        <title>Draft genome sequence of the GABA producer Bifidobacterium adolescentis 4-2, isolated from healthy human feces.</title>
        <authorList>
            <person name="Altaib H."/>
            <person name="Niwa R."/>
            <person name="Abe M."/>
            <person name="Suzuki T."/>
        </authorList>
    </citation>
    <scope>NUCLEOTIDE SEQUENCE</scope>
    <source>
        <strain evidence="4">4-2</strain>
    </source>
</reference>
<reference evidence="21 22" key="2">
    <citation type="journal article" date="2016" name="Sci. Rep.">
        <title>Evaluation of genetic diversity among strains of the human gut commensal Bifidobacterium adolescentis.</title>
        <authorList>
            <person name="Duranti S."/>
            <person name="Milani C."/>
            <person name="Lugli G.A."/>
            <person name="Mancabelli L."/>
            <person name="Turroni F."/>
            <person name="Ferrario C."/>
            <person name="Mangifesta M."/>
            <person name="Viappiani A."/>
            <person name="Sanchez B."/>
            <person name="Margolles A."/>
            <person name="van Sinderen D."/>
            <person name="Ventura M."/>
        </authorList>
    </citation>
    <scope>NUCLEOTIDE SEQUENCE [LARGE SCALE GENOMIC DNA]</scope>
    <source>
        <strain evidence="11 22">487B</strain>
        <strain evidence="12 23">AD2-8</strain>
        <strain evidence="13 24">AL46-2</strain>
        <strain evidence="14 21">AL46-7</strain>
    </source>
</reference>
<protein>
    <submittedName>
        <fullName evidence="3">2-keto-3-deoxy-6-phosphogluconate aldolase</fullName>
    </submittedName>
    <submittedName>
        <fullName evidence="4">Dioxygenase</fullName>
    </submittedName>
</protein>